<evidence type="ECO:0000256" key="9">
    <source>
        <dbReference type="ARBA" id="ARBA00022741"/>
    </source>
</evidence>
<comment type="catalytic activity">
    <reaction evidence="1">
        <text>ATP + protein L-histidine = ADP + protein N-phospho-L-histidine.</text>
        <dbReference type="EC" id="2.7.13.3"/>
    </reaction>
</comment>
<keyword evidence="7" id="KW-0808">Transferase</keyword>
<dbReference type="GO" id="GO:0005524">
    <property type="term" value="F:ATP binding"/>
    <property type="evidence" value="ECO:0007669"/>
    <property type="project" value="UniProtKB-KW"/>
</dbReference>
<keyword evidence="17" id="KW-0175">Coiled coil</keyword>
<dbReference type="SUPFAM" id="SSF55874">
    <property type="entry name" value="ATPase domain of HSP90 chaperone/DNA topoisomerase II/histidine kinase"/>
    <property type="match status" value="1"/>
</dbReference>
<evidence type="ECO:0000256" key="1">
    <source>
        <dbReference type="ARBA" id="ARBA00000085"/>
    </source>
</evidence>
<keyword evidence="14 18" id="KW-0472">Membrane</keyword>
<evidence type="ECO:0000256" key="13">
    <source>
        <dbReference type="ARBA" id="ARBA00023012"/>
    </source>
</evidence>
<evidence type="ECO:0000256" key="11">
    <source>
        <dbReference type="ARBA" id="ARBA00022840"/>
    </source>
</evidence>
<keyword evidence="9" id="KW-0547">Nucleotide-binding</keyword>
<dbReference type="CDD" id="cd00082">
    <property type="entry name" value="HisKA"/>
    <property type="match status" value="1"/>
</dbReference>
<dbReference type="PRINTS" id="PR00344">
    <property type="entry name" value="BCTRLSENSOR"/>
</dbReference>
<dbReference type="FunFam" id="1.10.287.130:FF:000038">
    <property type="entry name" value="Sensory transduction histidine kinase"/>
    <property type="match status" value="1"/>
</dbReference>
<dbReference type="PANTHER" id="PTHR43711:SF31">
    <property type="entry name" value="HISTIDINE KINASE"/>
    <property type="match status" value="1"/>
</dbReference>
<evidence type="ECO:0000259" key="19">
    <source>
        <dbReference type="PROSITE" id="PS50109"/>
    </source>
</evidence>
<proteinExistence type="inferred from homology"/>
<dbReference type="Proteomes" id="UP000515847">
    <property type="component" value="Chromosome"/>
</dbReference>
<dbReference type="SUPFAM" id="SSF47384">
    <property type="entry name" value="Homodimeric domain of signal transducing histidine kinase"/>
    <property type="match status" value="1"/>
</dbReference>
<organism evidence="21 22">
    <name type="scientific">Thermanaerosceptrum fracticalcis</name>
    <dbReference type="NCBI Taxonomy" id="1712410"/>
    <lineage>
        <taxon>Bacteria</taxon>
        <taxon>Bacillati</taxon>
        <taxon>Bacillota</taxon>
        <taxon>Clostridia</taxon>
        <taxon>Eubacteriales</taxon>
        <taxon>Peptococcaceae</taxon>
        <taxon>Thermanaerosceptrum</taxon>
    </lineage>
</organism>
<evidence type="ECO:0000256" key="2">
    <source>
        <dbReference type="ARBA" id="ARBA00004651"/>
    </source>
</evidence>
<feature type="domain" description="Histidine kinase" evidence="19">
    <location>
        <begin position="456"/>
        <end position="675"/>
    </location>
</feature>
<dbReference type="Gene3D" id="6.10.340.10">
    <property type="match status" value="1"/>
</dbReference>
<dbReference type="GO" id="GO:0005886">
    <property type="term" value="C:plasma membrane"/>
    <property type="evidence" value="ECO:0007669"/>
    <property type="project" value="UniProtKB-SubCell"/>
</dbReference>
<evidence type="ECO:0000256" key="12">
    <source>
        <dbReference type="ARBA" id="ARBA00022989"/>
    </source>
</evidence>
<dbReference type="PANTHER" id="PTHR43711">
    <property type="entry name" value="TWO-COMPONENT HISTIDINE KINASE"/>
    <property type="match status" value="1"/>
</dbReference>
<protein>
    <recommendedName>
        <fullName evidence="16">Circadian input-output histidine kinase CikA</fullName>
        <ecNumber evidence="4">2.7.13.3</ecNumber>
    </recommendedName>
</protein>
<keyword evidence="15" id="KW-0131">Cell cycle</keyword>
<dbReference type="PROSITE" id="PS50109">
    <property type="entry name" value="HIS_KIN"/>
    <property type="match status" value="1"/>
</dbReference>
<keyword evidence="13" id="KW-0902">Two-component regulatory system</keyword>
<comment type="similarity">
    <text evidence="3">In the N-terminal section; belongs to the phytochrome family.</text>
</comment>
<dbReference type="FunFam" id="3.30.565.10:FF:000010">
    <property type="entry name" value="Sensor histidine kinase RcsC"/>
    <property type="match status" value="1"/>
</dbReference>
<evidence type="ECO:0000256" key="6">
    <source>
        <dbReference type="ARBA" id="ARBA00022553"/>
    </source>
</evidence>
<reference evidence="21 22" key="1">
    <citation type="journal article" date="2019" name="Front. Microbiol.">
        <title>Thermoanaerosceptrum fracticalcis gen. nov. sp. nov., a Novel Fumarate-Fermenting Microorganism From a Deep Fractured Carbonate Aquifer of the US Great Basin.</title>
        <authorList>
            <person name="Hamilton-Brehm S.D."/>
            <person name="Stewart L.E."/>
            <person name="Zavarin M."/>
            <person name="Caldwell M."/>
            <person name="Lawson P.A."/>
            <person name="Onstott T.C."/>
            <person name="Grzymski J."/>
            <person name="Neveux I."/>
            <person name="Lollar B.S."/>
            <person name="Russell C.E."/>
            <person name="Moser D.P."/>
        </authorList>
    </citation>
    <scope>NUCLEOTIDE SEQUENCE [LARGE SCALE GENOMIC DNA]</scope>
    <source>
        <strain evidence="21 22">DRI-13</strain>
    </source>
</reference>
<dbReference type="InterPro" id="IPR005467">
    <property type="entry name" value="His_kinase_dom"/>
</dbReference>
<dbReference type="Gene3D" id="1.10.287.130">
    <property type="match status" value="1"/>
</dbReference>
<keyword evidence="6" id="KW-0597">Phosphoprotein</keyword>
<keyword evidence="22" id="KW-1185">Reference proteome</keyword>
<dbReference type="Gene3D" id="3.30.565.10">
    <property type="entry name" value="Histidine kinase-like ATPase, C-terminal domain"/>
    <property type="match status" value="1"/>
</dbReference>
<dbReference type="InterPro" id="IPR003660">
    <property type="entry name" value="HAMP_dom"/>
</dbReference>
<keyword evidence="11" id="KW-0067">ATP-binding</keyword>
<evidence type="ECO:0000256" key="15">
    <source>
        <dbReference type="ARBA" id="ARBA00023306"/>
    </source>
</evidence>
<dbReference type="KEGG" id="tfr:BR63_07505"/>
<dbReference type="InterPro" id="IPR036890">
    <property type="entry name" value="HATPase_C_sf"/>
</dbReference>
<keyword evidence="10" id="KW-0418">Kinase</keyword>
<feature type="domain" description="HAMP" evidence="20">
    <location>
        <begin position="339"/>
        <end position="395"/>
    </location>
</feature>
<comment type="subcellular location">
    <subcellularLocation>
        <location evidence="2">Cell membrane</location>
        <topology evidence="2">Multi-pass membrane protein</topology>
    </subcellularLocation>
</comment>
<evidence type="ECO:0000256" key="14">
    <source>
        <dbReference type="ARBA" id="ARBA00023136"/>
    </source>
</evidence>
<keyword evidence="8 18" id="KW-0812">Transmembrane</keyword>
<keyword evidence="12 18" id="KW-1133">Transmembrane helix</keyword>
<evidence type="ECO:0000256" key="10">
    <source>
        <dbReference type="ARBA" id="ARBA00022777"/>
    </source>
</evidence>
<dbReference type="InterPro" id="IPR003661">
    <property type="entry name" value="HisK_dim/P_dom"/>
</dbReference>
<evidence type="ECO:0000259" key="20">
    <source>
        <dbReference type="PROSITE" id="PS50885"/>
    </source>
</evidence>
<dbReference type="OrthoDB" id="9780718at2"/>
<keyword evidence="5" id="KW-1003">Cell membrane</keyword>
<feature type="coiled-coil region" evidence="17">
    <location>
        <begin position="383"/>
        <end position="442"/>
    </location>
</feature>
<dbReference type="SMART" id="SM00387">
    <property type="entry name" value="HATPase_c"/>
    <property type="match status" value="1"/>
</dbReference>
<dbReference type="SMART" id="SM00388">
    <property type="entry name" value="HisKA"/>
    <property type="match status" value="1"/>
</dbReference>
<accession>A0A7G6E268</accession>
<evidence type="ECO:0000256" key="4">
    <source>
        <dbReference type="ARBA" id="ARBA00012438"/>
    </source>
</evidence>
<name>A0A7G6E268_THEFR</name>
<evidence type="ECO:0000256" key="17">
    <source>
        <dbReference type="SAM" id="Coils"/>
    </source>
</evidence>
<dbReference type="InterPro" id="IPR050736">
    <property type="entry name" value="Sensor_HK_Regulatory"/>
</dbReference>
<dbReference type="Pfam" id="PF17202">
    <property type="entry name" value="sCache_3_3"/>
    <property type="match status" value="1"/>
</dbReference>
<evidence type="ECO:0000256" key="3">
    <source>
        <dbReference type="ARBA" id="ARBA00006402"/>
    </source>
</evidence>
<dbReference type="InterPro" id="IPR036097">
    <property type="entry name" value="HisK_dim/P_sf"/>
</dbReference>
<dbReference type="AlphaFoldDB" id="A0A7G6E268"/>
<sequence>MSINKKLLIFVIVLVVVPMLLLFLISTLVLDKQIEKSAQSYLENALKIARNRMIGRLEEMKKGCQTFTQSPEFRKSVKEKNLLSLGQELGELKTVYDYLDFIIVLDANKDPLVSLPATKKQNLEVLQGLMEQVGQNKEALSSETMFDLNDLFPPDSEEYNKFKVKIARNGQGGSEEQQYLTKCLAGVAVAPIYWDDHKERLSGFLLVGDIVNNDQYFPKTYSLSVKDSYLAISIQGVRVTSNIRSPKKENFIGSRIPIPLESLEGLKNSYFGRVNMDDEIHVFLDEPISDHEGRIVGVLGVGIPEEKFSVLINTNRNLIFVVTFLCLCIMLVIGRRISLRITRPIIEATRFAEAIVRGERDLIIKEELLEDGRSETTILLKTFQKMARDLKESEEERKRFLDKLKEEHDQQQKLAEQLQVMNDELEEKVEARTQDLRQAIIALKKADEVKSQFLANMSHELRTPLNAIISASEILRDKIFGSLNEKQEKYIQNIWNSGVHLLQLINDILDLSKIEAGKMTLSLSHFYIAEIVANSFQVVKTLAYRKNIEVSTQIFPGDFMIKADGKKLKQILYNLLSNAIKFTPEGGKVEVEVYKRGEFMQVMIRDNGIGIKEEDQERVFREFEQVDSSYERQHEGTGLGLPLTKKLVEMHGGEIYLTSKPDQGTEVIFTIPIDTESFLASRANVVAKRDGNGKGLNC</sequence>
<dbReference type="InterPro" id="IPR003594">
    <property type="entry name" value="HATPase_dom"/>
</dbReference>
<evidence type="ECO:0000256" key="7">
    <source>
        <dbReference type="ARBA" id="ARBA00022679"/>
    </source>
</evidence>
<dbReference type="InterPro" id="IPR033463">
    <property type="entry name" value="sCache_3"/>
</dbReference>
<dbReference type="EC" id="2.7.13.3" evidence="4"/>
<dbReference type="Pfam" id="PF02518">
    <property type="entry name" value="HATPase_c"/>
    <property type="match status" value="1"/>
</dbReference>
<evidence type="ECO:0000256" key="18">
    <source>
        <dbReference type="SAM" id="Phobius"/>
    </source>
</evidence>
<feature type="transmembrane region" description="Helical" evidence="18">
    <location>
        <begin position="7"/>
        <end position="30"/>
    </location>
</feature>
<evidence type="ECO:0000313" key="21">
    <source>
        <dbReference type="EMBL" id="QNB46172.1"/>
    </source>
</evidence>
<dbReference type="InterPro" id="IPR004358">
    <property type="entry name" value="Sig_transdc_His_kin-like_C"/>
</dbReference>
<dbReference type="GO" id="GO:0000155">
    <property type="term" value="F:phosphorelay sensor kinase activity"/>
    <property type="evidence" value="ECO:0007669"/>
    <property type="project" value="InterPro"/>
</dbReference>
<gene>
    <name evidence="21" type="ORF">BR63_07505</name>
</gene>
<evidence type="ECO:0000256" key="8">
    <source>
        <dbReference type="ARBA" id="ARBA00022692"/>
    </source>
</evidence>
<evidence type="ECO:0000256" key="16">
    <source>
        <dbReference type="ARBA" id="ARBA00074306"/>
    </source>
</evidence>
<dbReference type="Pfam" id="PF00512">
    <property type="entry name" value="HisKA"/>
    <property type="match status" value="1"/>
</dbReference>
<dbReference type="CDD" id="cd16922">
    <property type="entry name" value="HATPase_EvgS-ArcB-TorS-like"/>
    <property type="match status" value="1"/>
</dbReference>
<evidence type="ECO:0000313" key="22">
    <source>
        <dbReference type="Proteomes" id="UP000515847"/>
    </source>
</evidence>
<dbReference type="EMBL" id="CP045798">
    <property type="protein sequence ID" value="QNB46172.1"/>
    <property type="molecule type" value="Genomic_DNA"/>
</dbReference>
<dbReference type="PROSITE" id="PS50885">
    <property type="entry name" value="HAMP"/>
    <property type="match status" value="1"/>
</dbReference>
<evidence type="ECO:0000256" key="5">
    <source>
        <dbReference type="ARBA" id="ARBA00022475"/>
    </source>
</evidence>
<dbReference type="RefSeq" id="WP_081908162.1">
    <property type="nucleotide sequence ID" value="NZ_CP045798.1"/>
</dbReference>